<dbReference type="InterPro" id="IPR001736">
    <property type="entry name" value="PLipase_D/transphosphatidylase"/>
</dbReference>
<dbReference type="SUPFAM" id="SSF56024">
    <property type="entry name" value="Phospholipase D/nuclease"/>
    <property type="match status" value="2"/>
</dbReference>
<dbReference type="PANTHER" id="PTHR21248">
    <property type="entry name" value="CARDIOLIPIN SYNTHASE"/>
    <property type="match status" value="1"/>
</dbReference>
<feature type="signal peptide" evidence="1">
    <location>
        <begin position="1"/>
        <end position="18"/>
    </location>
</feature>
<dbReference type="PROSITE" id="PS50035">
    <property type="entry name" value="PLD"/>
    <property type="match status" value="2"/>
</dbReference>
<dbReference type="InterPro" id="IPR025202">
    <property type="entry name" value="PLD-like_dom"/>
</dbReference>
<dbReference type="CDD" id="cd09113">
    <property type="entry name" value="PLDc_ymdC_like_2"/>
    <property type="match status" value="1"/>
</dbReference>
<organism evidence="3 4">
    <name type="scientific">Cupriavidus malaysiensis</name>
    <dbReference type="NCBI Taxonomy" id="367825"/>
    <lineage>
        <taxon>Bacteria</taxon>
        <taxon>Pseudomonadati</taxon>
        <taxon>Pseudomonadota</taxon>
        <taxon>Betaproteobacteria</taxon>
        <taxon>Burkholderiales</taxon>
        <taxon>Burkholderiaceae</taxon>
        <taxon>Cupriavidus</taxon>
    </lineage>
</organism>
<dbReference type="EMBL" id="CP017755">
    <property type="protein sequence ID" value="AOZ10382.1"/>
    <property type="molecule type" value="Genomic_DNA"/>
</dbReference>
<dbReference type="CDD" id="cd09111">
    <property type="entry name" value="PLDc_ymdC_like_1"/>
    <property type="match status" value="1"/>
</dbReference>
<dbReference type="SMART" id="SM00155">
    <property type="entry name" value="PLDc"/>
    <property type="match status" value="2"/>
</dbReference>
<name>A0ABN4TSY4_9BURK</name>
<reference evidence="3 4" key="1">
    <citation type="submission" date="2016-10" db="EMBL/GenBank/DDBJ databases">
        <title>Complete genome sequences of three Cupriavidus strains isolated from various Malaysian environments.</title>
        <authorList>
            <person name="Abdullah A.A.-A."/>
            <person name="Shafie N.A.H."/>
            <person name="Lau N.S."/>
        </authorList>
    </citation>
    <scope>NUCLEOTIDE SEQUENCE [LARGE SCALE GENOMIC DNA]</scope>
    <source>
        <strain evidence="3 4">USMAA1020</strain>
    </source>
</reference>
<dbReference type="PANTHER" id="PTHR21248:SF12">
    <property type="entry name" value="CARDIOLIPIN SYNTHASE C"/>
    <property type="match status" value="1"/>
</dbReference>
<feature type="chain" id="PRO_5045745467" evidence="1">
    <location>
        <begin position="19"/>
        <end position="533"/>
    </location>
</feature>
<evidence type="ECO:0000313" key="3">
    <source>
        <dbReference type="EMBL" id="AOZ10382.1"/>
    </source>
</evidence>
<dbReference type="PROSITE" id="PS51257">
    <property type="entry name" value="PROKAR_LIPOPROTEIN"/>
    <property type="match status" value="1"/>
</dbReference>
<evidence type="ECO:0000259" key="2">
    <source>
        <dbReference type="PROSITE" id="PS50035"/>
    </source>
</evidence>
<feature type="domain" description="PLD phosphodiesterase" evidence="2">
    <location>
        <begin position="163"/>
        <end position="190"/>
    </location>
</feature>
<keyword evidence="4" id="KW-1185">Reference proteome</keyword>
<sequence>MSARLAVLCATFLLAACASLPRDVQRTPSHALGYAATAGTPLGEAVAPKLAEHPGDSLFYPMASGPDALAARLVLARAATRTLDLQYYAFDADASGTALIGELLAAADRGVRVRLLLDDLHTDGHDALLAALDAHPRIQVRLFNPFANRGARWMDFIGDFHRLDRRMHNKAMIADNQFAIVGGRNVSDAYFAAAPQVDFSDLDLLAAGPVVPQVSAVFDDYWNSAAAYPAASLIHFGKDGQGGDELDKVRRRLAAAGRQARTSPYVQELLDSGLAAGIRRGRMPVFSGRAAVIADRPDKVLRTAEDNPTHAINQLAKLLEGARHDLALVSPYFVPGEGGTEWLAAIARRGVHVRILTNSFAATDIKAVHAAYAPYRRPLLEAGVELYELKPSAYGDLEGRGPRSLFSSSRATLHAKGYMVDQHLLFVGSLNLDMRSARLNTEMGIVLDSAALCEHIARGVDPNLLDMAYKVELRPPESGPDIAPDSAPDSAPPLAWTTREHGLLVTYDSEPGVSVPQQIGLDLLRLLTAEREL</sequence>
<gene>
    <name evidence="3" type="ORF">BKK80_32885</name>
</gene>
<keyword evidence="1" id="KW-0732">Signal</keyword>
<dbReference type="Proteomes" id="UP000177515">
    <property type="component" value="Chromosome 2"/>
</dbReference>
<dbReference type="RefSeq" id="WP_071072866.1">
    <property type="nucleotide sequence ID" value="NZ_CP017755.1"/>
</dbReference>
<feature type="domain" description="PLD phosphodiesterase" evidence="2">
    <location>
        <begin position="409"/>
        <end position="436"/>
    </location>
</feature>
<dbReference type="Gene3D" id="3.30.870.10">
    <property type="entry name" value="Endonuclease Chain A"/>
    <property type="match status" value="2"/>
</dbReference>
<dbReference type="Pfam" id="PF13091">
    <property type="entry name" value="PLDc_2"/>
    <property type="match status" value="2"/>
</dbReference>
<evidence type="ECO:0000256" key="1">
    <source>
        <dbReference type="SAM" id="SignalP"/>
    </source>
</evidence>
<accession>A0ABN4TSY4</accession>
<protein>
    <submittedName>
        <fullName evidence="3">Phospholipase D family protein</fullName>
    </submittedName>
</protein>
<evidence type="ECO:0000313" key="4">
    <source>
        <dbReference type="Proteomes" id="UP000177515"/>
    </source>
</evidence>
<proteinExistence type="predicted"/>